<proteinExistence type="predicted"/>
<dbReference type="RefSeq" id="WP_381437409.1">
    <property type="nucleotide sequence ID" value="NZ_JBHSNO010000008.1"/>
</dbReference>
<feature type="domain" description="M23ase beta-sheet core" evidence="2">
    <location>
        <begin position="207"/>
        <end position="305"/>
    </location>
</feature>
<dbReference type="CDD" id="cd12797">
    <property type="entry name" value="M23_peptidase"/>
    <property type="match status" value="1"/>
</dbReference>
<dbReference type="Gene3D" id="2.70.70.10">
    <property type="entry name" value="Glucose Permease (Domain IIA)"/>
    <property type="match status" value="1"/>
</dbReference>
<dbReference type="PANTHER" id="PTHR21666">
    <property type="entry name" value="PEPTIDASE-RELATED"/>
    <property type="match status" value="1"/>
</dbReference>
<dbReference type="PANTHER" id="PTHR21666:SF289">
    <property type="entry name" value="L-ALA--D-GLU ENDOPEPTIDASE"/>
    <property type="match status" value="1"/>
</dbReference>
<evidence type="ECO:0000313" key="3">
    <source>
        <dbReference type="EMBL" id="MFC5590646.1"/>
    </source>
</evidence>
<dbReference type="SUPFAM" id="SSF51261">
    <property type="entry name" value="Duplicated hybrid motif"/>
    <property type="match status" value="1"/>
</dbReference>
<evidence type="ECO:0000256" key="1">
    <source>
        <dbReference type="ARBA" id="ARBA00022729"/>
    </source>
</evidence>
<keyword evidence="4" id="KW-1185">Reference proteome</keyword>
<reference evidence="4" key="1">
    <citation type="journal article" date="2019" name="Int. J. Syst. Evol. Microbiol.">
        <title>The Global Catalogue of Microorganisms (GCM) 10K type strain sequencing project: providing services to taxonomists for standard genome sequencing and annotation.</title>
        <authorList>
            <consortium name="The Broad Institute Genomics Platform"/>
            <consortium name="The Broad Institute Genome Sequencing Center for Infectious Disease"/>
            <person name="Wu L."/>
            <person name="Ma J."/>
        </authorList>
    </citation>
    <scope>NUCLEOTIDE SEQUENCE [LARGE SCALE GENOMIC DNA]</scope>
    <source>
        <strain evidence="4">CGMCC 4.1434</strain>
    </source>
</reference>
<protein>
    <submittedName>
        <fullName evidence="3">M23 family metallopeptidase</fullName>
    </submittedName>
</protein>
<dbReference type="InterPro" id="IPR016047">
    <property type="entry name" value="M23ase_b-sheet_dom"/>
</dbReference>
<organism evidence="3 4">
    <name type="scientific">Sporosarcina soli</name>
    <dbReference type="NCBI Taxonomy" id="334736"/>
    <lineage>
        <taxon>Bacteria</taxon>
        <taxon>Bacillati</taxon>
        <taxon>Bacillota</taxon>
        <taxon>Bacilli</taxon>
        <taxon>Bacillales</taxon>
        <taxon>Caryophanaceae</taxon>
        <taxon>Sporosarcina</taxon>
    </lineage>
</organism>
<evidence type="ECO:0000259" key="2">
    <source>
        <dbReference type="Pfam" id="PF01551"/>
    </source>
</evidence>
<dbReference type="InterPro" id="IPR050570">
    <property type="entry name" value="Cell_wall_metabolism_enzyme"/>
</dbReference>
<name>A0ABW0TP86_9BACL</name>
<dbReference type="EMBL" id="JBHSNO010000008">
    <property type="protein sequence ID" value="MFC5590646.1"/>
    <property type="molecule type" value="Genomic_DNA"/>
</dbReference>
<dbReference type="InterPro" id="IPR011055">
    <property type="entry name" value="Dup_hybrid_motif"/>
</dbReference>
<evidence type="ECO:0000313" key="4">
    <source>
        <dbReference type="Proteomes" id="UP001596109"/>
    </source>
</evidence>
<dbReference type="Pfam" id="PF01551">
    <property type="entry name" value="Peptidase_M23"/>
    <property type="match status" value="1"/>
</dbReference>
<comment type="caution">
    <text evidence="3">The sequence shown here is derived from an EMBL/GenBank/DDBJ whole genome shotgun (WGS) entry which is preliminary data.</text>
</comment>
<keyword evidence="1" id="KW-0732">Signal</keyword>
<accession>A0ABW0TP86</accession>
<gene>
    <name evidence="3" type="ORF">ACFPRA_17200</name>
</gene>
<sequence>MHHRFLLPLYICALSWIFITVVYAKDEPTQEELLDLRMQLYLQFESIASPWYYLAAIDQFERNIQQVRNDIPEREGPIAIQFSEEFWGGAQNPDSTDTSPESITYFNGNGLDGDADGIADPNNPQDILYTMVNYLSRYGQTEEDFKLALFDYYQREETVNQILTIAKLYNHFETLDLDEHSFPIPTNYNYSYRGTWGASRGWGGRRIHEGTDLFAGYGTPVRSTSYGVIEIMGWNEFGGWRVGIRDNHNTYHYFAHLSSFNKDLKVGDVVEPRTIVGYVGSSGYGKEGTSGKFPPHLHYGMYKYNGRTEWSFDPYPSLRVWERQDKQRK</sequence>
<dbReference type="Proteomes" id="UP001596109">
    <property type="component" value="Unassembled WGS sequence"/>
</dbReference>